<feature type="compositionally biased region" description="Polar residues" evidence="1">
    <location>
        <begin position="329"/>
        <end position="338"/>
    </location>
</feature>
<feature type="chain" id="PRO_5041646594" evidence="3">
    <location>
        <begin position="30"/>
        <end position="377"/>
    </location>
</feature>
<dbReference type="EMBL" id="CP130318">
    <property type="protein sequence ID" value="WNQ11237.1"/>
    <property type="molecule type" value="Genomic_DNA"/>
</dbReference>
<dbReference type="InterPro" id="IPR018682">
    <property type="entry name" value="DUF2167_membr"/>
</dbReference>
<feature type="region of interest" description="Disordered" evidence="1">
    <location>
        <begin position="286"/>
        <end position="377"/>
    </location>
</feature>
<keyword evidence="5" id="KW-1185">Reference proteome</keyword>
<keyword evidence="2" id="KW-1133">Transmembrane helix</keyword>
<dbReference type="AlphaFoldDB" id="A0AA96LGU5"/>
<evidence type="ECO:0000256" key="3">
    <source>
        <dbReference type="SAM" id="SignalP"/>
    </source>
</evidence>
<keyword evidence="2" id="KW-0472">Membrane</keyword>
<dbReference type="KEGG" id="paun:MJA45_27165"/>
<dbReference type="Proteomes" id="UP001305702">
    <property type="component" value="Chromosome"/>
</dbReference>
<organism evidence="4 5">
    <name type="scientific">Paenibacillus aurantius</name>
    <dbReference type="NCBI Taxonomy" id="2918900"/>
    <lineage>
        <taxon>Bacteria</taxon>
        <taxon>Bacillati</taxon>
        <taxon>Bacillota</taxon>
        <taxon>Bacilli</taxon>
        <taxon>Bacillales</taxon>
        <taxon>Paenibacillaceae</taxon>
        <taxon>Paenibacillus</taxon>
    </lineage>
</organism>
<protein>
    <submittedName>
        <fullName evidence="4">DUF2167 domain-containing protein</fullName>
    </submittedName>
</protein>
<dbReference type="Pfam" id="PF09935">
    <property type="entry name" value="DUF2167"/>
    <property type="match status" value="1"/>
</dbReference>
<accession>A0AA96LGU5</accession>
<keyword evidence="3" id="KW-0732">Signal</keyword>
<evidence type="ECO:0000313" key="5">
    <source>
        <dbReference type="Proteomes" id="UP001305702"/>
    </source>
</evidence>
<sequence>MKNRRWRTKLGTGLLALLLAAGIPAGAYAAPADLNWVEGTGQTVPVGDNLAELKLGSDYVFLNGKDSQTFQKENGGTPSGTEIGSVFPKAEDQAWALFFEYEEPGHIADDEKDEIDAKALLKSYKDGTKEANEGKTEENKLYVDGWESEPKYDDKLHNLTWSILGHSGSNEKLVNYNVRLLTREGYISAVLVSDPEHLATSRQEMEAKVLNNFSVKAGQRYEDFDKSTDKMSKFGLTGLILGGAGLAVAKKVGLLALLLVGLKKFGVLIVVAVGWAWRFIRGKKKKPAEQPAGLSPEQLQQARPVDESPLAEPVQRAENGGAEAGSLQRMEQTEQTEQAEGMEQRLEKQEGPAASDGQPGGTTLPGSRSTTPPGSGA</sequence>
<evidence type="ECO:0000256" key="2">
    <source>
        <dbReference type="SAM" id="Phobius"/>
    </source>
</evidence>
<reference evidence="4 5" key="1">
    <citation type="submission" date="2022-02" db="EMBL/GenBank/DDBJ databases">
        <title>Paenibacillus sp. MBLB1776 Whole Genome Shotgun Sequencing.</title>
        <authorList>
            <person name="Hwang C.Y."/>
            <person name="Cho E.-S."/>
            <person name="Seo M.-J."/>
        </authorList>
    </citation>
    <scope>NUCLEOTIDE SEQUENCE [LARGE SCALE GENOMIC DNA]</scope>
    <source>
        <strain evidence="4 5">MBLB1776</strain>
    </source>
</reference>
<evidence type="ECO:0000313" key="4">
    <source>
        <dbReference type="EMBL" id="WNQ11237.1"/>
    </source>
</evidence>
<proteinExistence type="predicted"/>
<dbReference type="RefSeq" id="WP_315605013.1">
    <property type="nucleotide sequence ID" value="NZ_CP130318.1"/>
</dbReference>
<name>A0AA96LGU5_9BACL</name>
<evidence type="ECO:0000256" key="1">
    <source>
        <dbReference type="SAM" id="MobiDB-lite"/>
    </source>
</evidence>
<gene>
    <name evidence="4" type="ORF">MJA45_27165</name>
</gene>
<feature type="compositionally biased region" description="Polar residues" evidence="1">
    <location>
        <begin position="364"/>
        <end position="377"/>
    </location>
</feature>
<feature type="signal peptide" evidence="3">
    <location>
        <begin position="1"/>
        <end position="29"/>
    </location>
</feature>
<keyword evidence="2" id="KW-0812">Transmembrane</keyword>
<feature type="transmembrane region" description="Helical" evidence="2">
    <location>
        <begin position="254"/>
        <end position="277"/>
    </location>
</feature>